<dbReference type="RefSeq" id="WP_095370988.1">
    <property type="nucleotide sequence ID" value="NZ_CP022983.1"/>
</dbReference>
<evidence type="ECO:0000313" key="2">
    <source>
        <dbReference type="Proteomes" id="UP000215137"/>
    </source>
</evidence>
<keyword evidence="2" id="KW-1185">Reference proteome</keyword>
<reference evidence="1 2" key="1">
    <citation type="submission" date="2017-08" db="EMBL/GenBank/DDBJ databases">
        <title>Complete Genome Sequence of Bacillus kochii Oregon-R-modENCODE STRAIN BDGP4, isolated from Drosophila melanogaster gut.</title>
        <authorList>
            <person name="Wan K.H."/>
            <person name="Yu C."/>
            <person name="Park S."/>
            <person name="Hammonds A.S."/>
            <person name="Booth B.W."/>
            <person name="Celniker S.E."/>
        </authorList>
    </citation>
    <scope>NUCLEOTIDE SEQUENCE [LARGE SCALE GENOMIC DNA]</scope>
    <source>
        <strain evidence="1 2">BDGP4</strain>
    </source>
</reference>
<gene>
    <name evidence="1" type="ORF">CKF48_08785</name>
</gene>
<evidence type="ECO:0000313" key="1">
    <source>
        <dbReference type="EMBL" id="ASV67414.1"/>
    </source>
</evidence>
<name>A0A248TGS5_9BACI</name>
<dbReference type="OrthoDB" id="2431483at2"/>
<protein>
    <recommendedName>
        <fullName evidence="3">DUF4901 domain-containing protein</fullName>
    </recommendedName>
</protein>
<organism evidence="1 2">
    <name type="scientific">Cytobacillus kochii</name>
    <dbReference type="NCBI Taxonomy" id="859143"/>
    <lineage>
        <taxon>Bacteria</taxon>
        <taxon>Bacillati</taxon>
        <taxon>Bacillota</taxon>
        <taxon>Bacilli</taxon>
        <taxon>Bacillales</taxon>
        <taxon>Bacillaceae</taxon>
        <taxon>Cytobacillus</taxon>
    </lineage>
</organism>
<dbReference type="EMBL" id="CP022983">
    <property type="protein sequence ID" value="ASV67414.1"/>
    <property type="molecule type" value="Genomic_DNA"/>
</dbReference>
<dbReference type="AlphaFoldDB" id="A0A248TGS5"/>
<dbReference type="KEGG" id="bko:CKF48_08785"/>
<proteinExistence type="predicted"/>
<accession>A0A248TGS5</accession>
<evidence type="ECO:0008006" key="3">
    <source>
        <dbReference type="Google" id="ProtNLM"/>
    </source>
</evidence>
<dbReference type="Proteomes" id="UP000215137">
    <property type="component" value="Chromosome"/>
</dbReference>
<sequence>MIINEQEQKIIEWTRFKFGLAHYDLCRSSYSRRVTLFNETVYQYCMEWFPKEAGIVEENLNPEGTAVITIDLQTNKVESAIFVEGKTYAKHGVVFQQRDVESIIKWIEAETNLIYGRHFQLDSHNEEEYSFKGSYKGMDVSPSGYIELKVNRDGDLIFYSIHGYFPTDEWVEEEEYTLTVEQVEKNAQAQIRLIHDPSFEEEKIQAIYGIEEIYVTNDLSKTIPYEGFATGIGQVEVQEVLNWTEPLQTPFARKEMEWIEDISAKQAFTNEPSADTELINESEVTAYIDVVQTFLRQVYPEYSGEWLLTSFNRDIGYIHANLKGSKSHSFVFQRKLKVFIDPRSLEVINYIDNQILSDQFKSYDGPEEVVLSKEEAYEKIKEFIVLKPCYVYDFDKRKYILSAMIDSLYGVDANTGEVFLLADRK</sequence>